<keyword evidence="4 7" id="KW-0808">Transferase</keyword>
<keyword evidence="5" id="KW-0949">S-adenosyl-L-methionine</keyword>
<evidence type="ECO:0000259" key="6">
    <source>
        <dbReference type="Pfam" id="PF00590"/>
    </source>
</evidence>
<dbReference type="InterPro" id="IPR000878">
    <property type="entry name" value="4pyrrol_Mease"/>
</dbReference>
<dbReference type="InterPro" id="IPR035996">
    <property type="entry name" value="4pyrrol_Methylase_sf"/>
</dbReference>
<dbReference type="InterPro" id="IPR014776">
    <property type="entry name" value="4pyrrole_Mease_sub2"/>
</dbReference>
<dbReference type="UniPathway" id="UPA00148"/>
<dbReference type="Gene3D" id="3.40.1010.10">
    <property type="entry name" value="Cobalt-precorrin-4 Transmethylase, Domain 1"/>
    <property type="match status" value="1"/>
</dbReference>
<feature type="domain" description="Tetrapyrrole methylase" evidence="6">
    <location>
        <begin position="17"/>
        <end position="222"/>
    </location>
</feature>
<sequence>MEIKDKNMNTENQKNIIYIIGIGPGNNEMMTGQAIRAIEESDTIVGYPVYLKLIEGLTEGKEIISTPMKQEVIRCRMAFEEAAKNKTVSIISSGDAGIYGMASLMFELLPEYPGTEIMVISGITAATSGAAVLGAPLSGDFAVISMSDLLTPFEIIEKRLKLTAEADMVIVLYNPSSHRRKDYLKKACEIIKDFVPEDRACGYVRNIGREGEEATVLTFKELHEAEVDMFTTVFIGNSASFIREGKMITRRGYSCN</sequence>
<dbReference type="SUPFAM" id="SSF53790">
    <property type="entry name" value="Tetrapyrrole methylase"/>
    <property type="match status" value="1"/>
</dbReference>
<dbReference type="NCBIfam" id="TIGR01466">
    <property type="entry name" value="cobJ_cbiH"/>
    <property type="match status" value="1"/>
</dbReference>
<dbReference type="EMBL" id="FUXA01000003">
    <property type="protein sequence ID" value="SJZ38725.1"/>
    <property type="molecule type" value="Genomic_DNA"/>
</dbReference>
<evidence type="ECO:0000256" key="5">
    <source>
        <dbReference type="ARBA" id="ARBA00022691"/>
    </source>
</evidence>
<keyword evidence="3 7" id="KW-0489">Methyltransferase</keyword>
<dbReference type="GO" id="GO:0032259">
    <property type="term" value="P:methylation"/>
    <property type="evidence" value="ECO:0007669"/>
    <property type="project" value="UniProtKB-KW"/>
</dbReference>
<evidence type="ECO:0000313" key="8">
    <source>
        <dbReference type="Proteomes" id="UP000189857"/>
    </source>
</evidence>
<comment type="pathway">
    <text evidence="1">Cofactor biosynthesis; adenosylcobalamin biosynthesis.</text>
</comment>
<proteinExistence type="predicted"/>
<name>A0A1T4K8S0_9FIRM</name>
<dbReference type="RefSeq" id="WP_242870145.1">
    <property type="nucleotide sequence ID" value="NZ_FMTO01000002.1"/>
</dbReference>
<evidence type="ECO:0000313" key="7">
    <source>
        <dbReference type="EMBL" id="SJZ38725.1"/>
    </source>
</evidence>
<evidence type="ECO:0000256" key="3">
    <source>
        <dbReference type="ARBA" id="ARBA00022603"/>
    </source>
</evidence>
<dbReference type="PANTHER" id="PTHR47036">
    <property type="entry name" value="COBALT-FACTOR III C(17)-METHYLTRANSFERASE-RELATED"/>
    <property type="match status" value="1"/>
</dbReference>
<keyword evidence="8" id="KW-1185">Reference proteome</keyword>
<dbReference type="PANTHER" id="PTHR47036:SF1">
    <property type="entry name" value="COBALT-FACTOR III C(17)-METHYLTRANSFERASE-RELATED"/>
    <property type="match status" value="1"/>
</dbReference>
<dbReference type="InterPro" id="IPR051810">
    <property type="entry name" value="Precorrin_MeTrfase"/>
</dbReference>
<dbReference type="Gene3D" id="3.30.950.10">
    <property type="entry name" value="Methyltransferase, Cobalt-precorrin-4 Transmethylase, Domain 2"/>
    <property type="match status" value="1"/>
</dbReference>
<dbReference type="InterPro" id="IPR006363">
    <property type="entry name" value="Cbl_synth_CobJ/CibH_dom"/>
</dbReference>
<dbReference type="GO" id="GO:0008168">
    <property type="term" value="F:methyltransferase activity"/>
    <property type="evidence" value="ECO:0007669"/>
    <property type="project" value="UniProtKB-KW"/>
</dbReference>
<dbReference type="CDD" id="cd11646">
    <property type="entry name" value="Precorrin_3B_C17_MT"/>
    <property type="match status" value="1"/>
</dbReference>
<evidence type="ECO:0000256" key="4">
    <source>
        <dbReference type="ARBA" id="ARBA00022679"/>
    </source>
</evidence>
<protein>
    <submittedName>
        <fullName evidence="7">Precorrin-3B C17-methyltransferase</fullName>
    </submittedName>
</protein>
<accession>A0A1T4K8S0</accession>
<reference evidence="7 8" key="1">
    <citation type="submission" date="2017-02" db="EMBL/GenBank/DDBJ databases">
        <authorList>
            <person name="Peterson S.W."/>
        </authorList>
    </citation>
    <scope>NUCLEOTIDE SEQUENCE [LARGE SCALE GENOMIC DNA]</scope>
    <source>
        <strain evidence="7 8">ATCC 17233</strain>
    </source>
</reference>
<keyword evidence="2" id="KW-0169">Cobalamin biosynthesis</keyword>
<organism evidence="7 8">
    <name type="scientific">Eubacterium ruminantium</name>
    <dbReference type="NCBI Taxonomy" id="42322"/>
    <lineage>
        <taxon>Bacteria</taxon>
        <taxon>Bacillati</taxon>
        <taxon>Bacillota</taxon>
        <taxon>Clostridia</taxon>
        <taxon>Eubacteriales</taxon>
        <taxon>Eubacteriaceae</taxon>
        <taxon>Eubacterium</taxon>
    </lineage>
</organism>
<evidence type="ECO:0000256" key="2">
    <source>
        <dbReference type="ARBA" id="ARBA00022573"/>
    </source>
</evidence>
<evidence type="ECO:0000256" key="1">
    <source>
        <dbReference type="ARBA" id="ARBA00004953"/>
    </source>
</evidence>
<dbReference type="InterPro" id="IPR014777">
    <property type="entry name" value="4pyrrole_Mease_sub1"/>
</dbReference>
<dbReference type="Pfam" id="PF00590">
    <property type="entry name" value="TP_methylase"/>
    <property type="match status" value="1"/>
</dbReference>
<gene>
    <name evidence="7" type="ORF">SAMN02745110_00254</name>
</gene>
<dbReference type="GO" id="GO:0009236">
    <property type="term" value="P:cobalamin biosynthetic process"/>
    <property type="evidence" value="ECO:0007669"/>
    <property type="project" value="UniProtKB-UniPathway"/>
</dbReference>
<dbReference type="AlphaFoldDB" id="A0A1T4K8S0"/>
<dbReference type="Proteomes" id="UP000189857">
    <property type="component" value="Unassembled WGS sequence"/>
</dbReference>